<reference evidence="9" key="1">
    <citation type="submission" date="2019-09" db="EMBL/GenBank/DDBJ databases">
        <title>Organ-specific transcriptomic study of the physiology of the cattle tick, Rhipicephalus microplus.</title>
        <authorList>
            <person name="Tirloni L."/>
            <person name="Braz G."/>
            <person name="Gandara A.C.P."/>
            <person name="Sabadin G.A."/>
            <person name="da Silva R.M."/>
            <person name="Guizzo M.G."/>
            <person name="Machado J.A."/>
            <person name="Costa E.P."/>
            <person name="Gomes H.F."/>
            <person name="Moraes J."/>
            <person name="Mota M.B.S."/>
            <person name="Mesquita R.D."/>
            <person name="Alvarenga P.H."/>
            <person name="Alves F."/>
            <person name="Seixas A."/>
            <person name="da Fonseca R.N."/>
            <person name="Fogaca A."/>
            <person name="Logullo C."/>
            <person name="Tanaka A."/>
            <person name="Daffre S."/>
            <person name="Termignoni C."/>
            <person name="Vaz I.S.Jr."/>
            <person name="Oliveira P.L."/>
            <person name="Ribeiro J.M."/>
        </authorList>
    </citation>
    <scope>NUCLEOTIDE SEQUENCE</scope>
    <source>
        <strain evidence="9">Porto Alegre</strain>
    </source>
</reference>
<dbReference type="GO" id="GO:0006027">
    <property type="term" value="P:glycosaminoglycan catabolic process"/>
    <property type="evidence" value="ECO:0007669"/>
    <property type="project" value="TreeGrafter"/>
</dbReference>
<evidence type="ECO:0000256" key="2">
    <source>
        <dbReference type="ARBA" id="ARBA00008779"/>
    </source>
</evidence>
<dbReference type="GO" id="GO:0016250">
    <property type="term" value="F:N-sulfoglucosamine sulfohydrolase activity"/>
    <property type="evidence" value="ECO:0007669"/>
    <property type="project" value="TreeGrafter"/>
</dbReference>
<evidence type="ECO:0000259" key="8">
    <source>
        <dbReference type="Pfam" id="PF16347"/>
    </source>
</evidence>
<dbReference type="FunFam" id="3.40.720.10:FF:000026">
    <property type="entry name" value="N-sulphoglucosamine sulphohydrolase"/>
    <property type="match status" value="1"/>
</dbReference>
<comment type="cofactor">
    <cofactor evidence="1">
        <name>Ca(2+)</name>
        <dbReference type="ChEBI" id="CHEBI:29108"/>
    </cofactor>
</comment>
<dbReference type="PANTHER" id="PTHR43108:SF6">
    <property type="entry name" value="N-SULPHOGLUCOSAMINE SULPHOHYDROLASE"/>
    <property type="match status" value="1"/>
</dbReference>
<dbReference type="VEuPathDB" id="VectorBase:LOC119180396"/>
<dbReference type="OrthoDB" id="10012954at2759"/>
<dbReference type="InterPro" id="IPR017850">
    <property type="entry name" value="Alkaline_phosphatase_core_sf"/>
</dbReference>
<dbReference type="Pfam" id="PF00884">
    <property type="entry name" value="Sulfatase"/>
    <property type="match status" value="1"/>
</dbReference>
<dbReference type="SUPFAM" id="SSF53649">
    <property type="entry name" value="Alkaline phosphatase-like"/>
    <property type="match status" value="1"/>
</dbReference>
<feature type="domain" description="Sulfatase N-terminal" evidence="7">
    <location>
        <begin position="24"/>
        <end position="328"/>
    </location>
</feature>
<evidence type="ECO:0000256" key="3">
    <source>
        <dbReference type="ARBA" id="ARBA00022729"/>
    </source>
</evidence>
<dbReference type="AlphaFoldDB" id="A0A6M2CIS1"/>
<keyword evidence="3 6" id="KW-0732">Signal</keyword>
<evidence type="ECO:0000313" key="9">
    <source>
        <dbReference type="EMBL" id="NOV33050.1"/>
    </source>
</evidence>
<sequence length="517" mass="58307">MSCIFVRTYSLLIVLLMIQASEQRNVLVILADDGGFETGVYNNTVCKTPNLVKLAEQGVVFQKAFTAVSSCSPSRSCLLTGLPTHQNGMYGLHQGVHAFQSFQEVKSLPLLLSERGIRTGIIGKKHVGPEEVYPFDFAHTEENNSILQVGRNITKIKHLVRKFLSTNDSRPFFLYVAFHDPHRCGHTHPQYGTFCEKFGDGSPGMGRIPDWTPQPYDPSQVIVPPFVPDTPAAREDIAAQYTTVGRLDQGVGLVLAELEAAGFSDNTLVIYSSDNGIPFPNGRTNFYEPGVQEPMIIRNPEKPGSAGTRSEALVSLLDIVPTVLEWFSIPVPQYTIFKKPVTFTGSSLLPLLAQRKSATPRDFIYASHNLHEITMYYPSRMVRTPNMKLIHNLNNKMPFPIDQDFYVSPTFQDLLNRTEHGEPLRWSKTLDGYYYRDEWELYDLDSDPNELYNVAANETYATVISELKHVLFKWQRATNDPWICAPHSVLEDSGLYKQDPKCLPLLNERRLTTDQKA</sequence>
<organism evidence="9">
    <name type="scientific">Rhipicephalus microplus</name>
    <name type="common">Cattle tick</name>
    <name type="synonym">Boophilus microplus</name>
    <dbReference type="NCBI Taxonomy" id="6941"/>
    <lineage>
        <taxon>Eukaryota</taxon>
        <taxon>Metazoa</taxon>
        <taxon>Ecdysozoa</taxon>
        <taxon>Arthropoda</taxon>
        <taxon>Chelicerata</taxon>
        <taxon>Arachnida</taxon>
        <taxon>Acari</taxon>
        <taxon>Parasitiformes</taxon>
        <taxon>Ixodida</taxon>
        <taxon>Ixodoidea</taxon>
        <taxon>Ixodidae</taxon>
        <taxon>Rhipicephalinae</taxon>
        <taxon>Rhipicephalus</taxon>
        <taxon>Boophilus</taxon>
    </lineage>
</organism>
<evidence type="ECO:0000256" key="1">
    <source>
        <dbReference type="ARBA" id="ARBA00001913"/>
    </source>
</evidence>
<dbReference type="PROSITE" id="PS00523">
    <property type="entry name" value="SULFATASE_1"/>
    <property type="match status" value="1"/>
</dbReference>
<evidence type="ECO:0000256" key="5">
    <source>
        <dbReference type="ARBA" id="ARBA00023180"/>
    </source>
</evidence>
<feature type="domain" description="N-sulphoglucosamine sulphohydrolase C-terminal" evidence="8">
    <location>
        <begin position="433"/>
        <end position="475"/>
    </location>
</feature>
<name>A0A6M2CIS1_RHIMP</name>
<dbReference type="PANTHER" id="PTHR43108">
    <property type="entry name" value="N-ACETYLGLUCOSAMINE-6-SULFATASE FAMILY MEMBER"/>
    <property type="match status" value="1"/>
</dbReference>
<evidence type="ECO:0000259" key="7">
    <source>
        <dbReference type="Pfam" id="PF00884"/>
    </source>
</evidence>
<dbReference type="CDD" id="cd16027">
    <property type="entry name" value="SGSH"/>
    <property type="match status" value="1"/>
</dbReference>
<dbReference type="EMBL" id="GHWJ01000313">
    <property type="protein sequence ID" value="NOV33050.1"/>
    <property type="molecule type" value="Transcribed_RNA"/>
</dbReference>
<keyword evidence="5" id="KW-0325">Glycoprotein</keyword>
<evidence type="ECO:0000256" key="6">
    <source>
        <dbReference type="SAM" id="SignalP"/>
    </source>
</evidence>
<dbReference type="Gene3D" id="3.40.720.10">
    <property type="entry name" value="Alkaline Phosphatase, subunit A"/>
    <property type="match status" value="1"/>
</dbReference>
<dbReference type="InterPro" id="IPR000917">
    <property type="entry name" value="Sulfatase_N"/>
</dbReference>
<protein>
    <submittedName>
        <fullName evidence="9">Putative sulfatase</fullName>
    </submittedName>
</protein>
<comment type="similarity">
    <text evidence="2">Belongs to the sulfatase family.</text>
</comment>
<dbReference type="Pfam" id="PF16347">
    <property type="entry name" value="SGSH_C"/>
    <property type="match status" value="1"/>
</dbReference>
<dbReference type="InterPro" id="IPR032506">
    <property type="entry name" value="SGSH_C"/>
</dbReference>
<dbReference type="GO" id="GO:0030200">
    <property type="term" value="P:heparan sulfate proteoglycan catabolic process"/>
    <property type="evidence" value="ECO:0007669"/>
    <property type="project" value="TreeGrafter"/>
</dbReference>
<evidence type="ECO:0000256" key="4">
    <source>
        <dbReference type="ARBA" id="ARBA00022801"/>
    </source>
</evidence>
<proteinExistence type="inferred from homology"/>
<accession>A0A6M2CIS1</accession>
<feature type="signal peptide" evidence="6">
    <location>
        <begin position="1"/>
        <end position="23"/>
    </location>
</feature>
<keyword evidence="4" id="KW-0378">Hydrolase</keyword>
<dbReference type="InterPro" id="IPR024607">
    <property type="entry name" value="Sulfatase_CS"/>
</dbReference>
<feature type="chain" id="PRO_5026953742" evidence="6">
    <location>
        <begin position="24"/>
        <end position="517"/>
    </location>
</feature>